<gene>
    <name evidence="2" type="ORF">SAMN05421687_10362</name>
</gene>
<sequence length="67" mass="7421">MSLQVGQTAVAVTMTSLALIIGGPVGLGTLAPMIMLGPWIQWFYTRCYTLYYRYHPPLGTTVEEEVI</sequence>
<keyword evidence="3" id="KW-1185">Reference proteome</keyword>
<proteinExistence type="predicted"/>
<evidence type="ECO:0000256" key="1">
    <source>
        <dbReference type="SAM" id="Phobius"/>
    </source>
</evidence>
<evidence type="ECO:0000313" key="2">
    <source>
        <dbReference type="EMBL" id="SIS42547.1"/>
    </source>
</evidence>
<accession>A0A1N7IZW0</accession>
<organism evidence="2 3">
    <name type="scientific">Salimicrobium flavidum</name>
    <dbReference type="NCBI Taxonomy" id="570947"/>
    <lineage>
        <taxon>Bacteria</taxon>
        <taxon>Bacillati</taxon>
        <taxon>Bacillota</taxon>
        <taxon>Bacilli</taxon>
        <taxon>Bacillales</taxon>
        <taxon>Bacillaceae</taxon>
        <taxon>Salimicrobium</taxon>
    </lineage>
</organism>
<dbReference type="STRING" id="570947.SAMN05421687_10362"/>
<dbReference type="EMBL" id="FTOC01000003">
    <property type="protein sequence ID" value="SIS42547.1"/>
    <property type="molecule type" value="Genomic_DNA"/>
</dbReference>
<feature type="transmembrane region" description="Helical" evidence="1">
    <location>
        <begin position="12"/>
        <end position="36"/>
    </location>
</feature>
<reference evidence="3" key="1">
    <citation type="submission" date="2017-01" db="EMBL/GenBank/DDBJ databases">
        <authorList>
            <person name="Varghese N."/>
            <person name="Submissions S."/>
        </authorList>
    </citation>
    <scope>NUCLEOTIDE SEQUENCE [LARGE SCALE GENOMIC DNA]</scope>
    <source>
        <strain evidence="3">DSM 23127</strain>
    </source>
</reference>
<keyword evidence="1" id="KW-1133">Transmembrane helix</keyword>
<dbReference type="AlphaFoldDB" id="A0A1N7IZW0"/>
<keyword evidence="1" id="KW-0812">Transmembrane</keyword>
<evidence type="ECO:0000313" key="3">
    <source>
        <dbReference type="Proteomes" id="UP000187608"/>
    </source>
</evidence>
<keyword evidence="1" id="KW-0472">Membrane</keyword>
<dbReference type="RefSeq" id="WP_234983120.1">
    <property type="nucleotide sequence ID" value="NZ_FTOC01000003.1"/>
</dbReference>
<name>A0A1N7IZW0_9BACI</name>
<dbReference type="Proteomes" id="UP000187608">
    <property type="component" value="Unassembled WGS sequence"/>
</dbReference>
<protein>
    <submittedName>
        <fullName evidence="2">Uncharacterized protein</fullName>
    </submittedName>
</protein>